<dbReference type="Pfam" id="PF00884">
    <property type="entry name" value="Sulfatase"/>
    <property type="match status" value="1"/>
</dbReference>
<keyword evidence="10" id="KW-1185">Reference proteome</keyword>
<feature type="compositionally biased region" description="Low complexity" evidence="6">
    <location>
        <begin position="477"/>
        <end position="491"/>
    </location>
</feature>
<keyword evidence="9" id="KW-0378">Hydrolase</keyword>
<dbReference type="EMBL" id="JABBFX010000001">
    <property type="protein sequence ID" value="NML42728.1"/>
    <property type="molecule type" value="Genomic_DNA"/>
</dbReference>
<evidence type="ECO:0000256" key="5">
    <source>
        <dbReference type="ARBA" id="ARBA00023136"/>
    </source>
</evidence>
<evidence type="ECO:0000313" key="9">
    <source>
        <dbReference type="EMBL" id="NML42728.1"/>
    </source>
</evidence>
<feature type="transmembrane region" description="Helical" evidence="7">
    <location>
        <begin position="96"/>
        <end position="118"/>
    </location>
</feature>
<proteinExistence type="predicted"/>
<keyword evidence="5 7" id="KW-0472">Membrane</keyword>
<dbReference type="Proteomes" id="UP000541185">
    <property type="component" value="Unassembled WGS sequence"/>
</dbReference>
<evidence type="ECO:0000256" key="6">
    <source>
        <dbReference type="SAM" id="MobiDB-lite"/>
    </source>
</evidence>
<evidence type="ECO:0000256" key="7">
    <source>
        <dbReference type="SAM" id="Phobius"/>
    </source>
</evidence>
<evidence type="ECO:0000259" key="8">
    <source>
        <dbReference type="Pfam" id="PF00884"/>
    </source>
</evidence>
<feature type="transmembrane region" description="Helical" evidence="7">
    <location>
        <begin position="62"/>
        <end position="84"/>
    </location>
</feature>
<dbReference type="SUPFAM" id="SSF53649">
    <property type="entry name" value="Alkaline phosphatase-like"/>
    <property type="match status" value="1"/>
</dbReference>
<dbReference type="GO" id="GO:0016740">
    <property type="term" value="F:transferase activity"/>
    <property type="evidence" value="ECO:0007669"/>
    <property type="project" value="UniProtKB-KW"/>
</dbReference>
<organism evidence="9 10">
    <name type="scientific">Ramlibacter agri</name>
    <dbReference type="NCBI Taxonomy" id="2728837"/>
    <lineage>
        <taxon>Bacteria</taxon>
        <taxon>Pseudomonadati</taxon>
        <taxon>Pseudomonadota</taxon>
        <taxon>Betaproteobacteria</taxon>
        <taxon>Burkholderiales</taxon>
        <taxon>Comamonadaceae</taxon>
        <taxon>Ramlibacter</taxon>
    </lineage>
</organism>
<sequence length="491" mass="53883">MRAPLRPVLLRLAAYQLAFSGIGLAGWIHRSFGDTSLDQILWHLQYTEGAAVHMGSLFLFEFIFDVLVFPLAYALIAALVHTAAVQYFTGWKQRAVRFAPSLAGATALVLLLAQFSVFEYVRAQFEPDHFALSYVNPRAVSLKQEQPRNLILVYVESLEQTYGNKTLFGSDLLASSERVGGYSFPSYEPAAGAGWTIAAMVATQCGVPLKVYTEADVRRSRAGKSFLPGATCLGDVLQARGYRNVFMGGAPLSFAGKGAFLQDHGYTETWGREEWEKAGAGPKDFNEWGLWDNVLYARARKRVEELHAAGKPFNLTLLTMETHNPIGFTSPYCRKRGARDFAGVVACADDQLSAFVKDLEARGYLRDTAVVVLGDHLAMPNPVYEKLAKVQDERRIFNLFVADKLPPPNRQEILPFDLFPTLVELAGLDVQGDRLGLGYSAFGEAEATPPPDRAQLWSMAGLRGSPAYDSLWEQEEPAAPAASAASADAPD</sequence>
<dbReference type="InterPro" id="IPR017850">
    <property type="entry name" value="Alkaline_phosphatase_core_sf"/>
</dbReference>
<evidence type="ECO:0000256" key="1">
    <source>
        <dbReference type="ARBA" id="ARBA00004651"/>
    </source>
</evidence>
<protein>
    <submittedName>
        <fullName evidence="9">Sulfatase-like hydrolase/transferase</fullName>
    </submittedName>
</protein>
<keyword evidence="2" id="KW-1003">Cell membrane</keyword>
<feature type="transmembrane region" description="Helical" evidence="7">
    <location>
        <begin position="12"/>
        <end position="29"/>
    </location>
</feature>
<dbReference type="CDD" id="cd16015">
    <property type="entry name" value="LTA_synthase"/>
    <property type="match status" value="1"/>
</dbReference>
<dbReference type="PANTHER" id="PTHR47371">
    <property type="entry name" value="LIPOTEICHOIC ACID SYNTHASE"/>
    <property type="match status" value="1"/>
</dbReference>
<dbReference type="RefSeq" id="WP_169416984.1">
    <property type="nucleotide sequence ID" value="NZ_JABBFX010000001.1"/>
</dbReference>
<name>A0A848H4Q7_9BURK</name>
<dbReference type="Gene3D" id="3.40.720.10">
    <property type="entry name" value="Alkaline Phosphatase, subunit A"/>
    <property type="match status" value="1"/>
</dbReference>
<dbReference type="PANTHER" id="PTHR47371:SF3">
    <property type="entry name" value="PHOSPHOGLYCEROL TRANSFERASE I"/>
    <property type="match status" value="1"/>
</dbReference>
<keyword evidence="9" id="KW-0808">Transferase</keyword>
<evidence type="ECO:0000256" key="4">
    <source>
        <dbReference type="ARBA" id="ARBA00022989"/>
    </source>
</evidence>
<reference evidence="9 10" key="1">
    <citation type="submission" date="2020-04" db="EMBL/GenBank/DDBJ databases">
        <title>Ramlibacter sp. G-1-2-2 isolated from soil.</title>
        <authorList>
            <person name="Dahal R.H."/>
        </authorList>
    </citation>
    <scope>NUCLEOTIDE SEQUENCE [LARGE SCALE GENOMIC DNA]</scope>
    <source>
        <strain evidence="9 10">G-1-2-2</strain>
    </source>
</reference>
<evidence type="ECO:0000256" key="3">
    <source>
        <dbReference type="ARBA" id="ARBA00022692"/>
    </source>
</evidence>
<comment type="caution">
    <text evidence="9">The sequence shown here is derived from an EMBL/GenBank/DDBJ whole genome shotgun (WGS) entry which is preliminary data.</text>
</comment>
<feature type="region of interest" description="Disordered" evidence="6">
    <location>
        <begin position="468"/>
        <end position="491"/>
    </location>
</feature>
<keyword evidence="3 7" id="KW-0812">Transmembrane</keyword>
<dbReference type="InterPro" id="IPR050448">
    <property type="entry name" value="OpgB/LTA_synthase_biosynth"/>
</dbReference>
<evidence type="ECO:0000313" key="10">
    <source>
        <dbReference type="Proteomes" id="UP000541185"/>
    </source>
</evidence>
<dbReference type="GO" id="GO:0016787">
    <property type="term" value="F:hydrolase activity"/>
    <property type="evidence" value="ECO:0007669"/>
    <property type="project" value="UniProtKB-KW"/>
</dbReference>
<dbReference type="GO" id="GO:0005886">
    <property type="term" value="C:plasma membrane"/>
    <property type="evidence" value="ECO:0007669"/>
    <property type="project" value="UniProtKB-SubCell"/>
</dbReference>
<accession>A0A848H4Q7</accession>
<feature type="domain" description="Sulfatase N-terminal" evidence="8">
    <location>
        <begin position="149"/>
        <end position="427"/>
    </location>
</feature>
<keyword evidence="4 7" id="KW-1133">Transmembrane helix</keyword>
<evidence type="ECO:0000256" key="2">
    <source>
        <dbReference type="ARBA" id="ARBA00022475"/>
    </source>
</evidence>
<comment type="subcellular location">
    <subcellularLocation>
        <location evidence="1">Cell membrane</location>
        <topology evidence="1">Multi-pass membrane protein</topology>
    </subcellularLocation>
</comment>
<dbReference type="AlphaFoldDB" id="A0A848H4Q7"/>
<gene>
    <name evidence="9" type="ORF">HHL11_03125</name>
</gene>
<dbReference type="InterPro" id="IPR000917">
    <property type="entry name" value="Sulfatase_N"/>
</dbReference>